<feature type="compositionally biased region" description="Basic and acidic residues" evidence="1">
    <location>
        <begin position="1009"/>
        <end position="1035"/>
    </location>
</feature>
<evidence type="ECO:0000313" key="3">
    <source>
        <dbReference type="EMBL" id="OLP92333.1"/>
    </source>
</evidence>
<feature type="compositionally biased region" description="Basic residues" evidence="1">
    <location>
        <begin position="1036"/>
        <end position="1047"/>
    </location>
</feature>
<name>A0A1Q9DAU2_SYMMI</name>
<keyword evidence="2" id="KW-1133">Transmembrane helix</keyword>
<evidence type="ECO:0000313" key="4">
    <source>
        <dbReference type="Proteomes" id="UP000186817"/>
    </source>
</evidence>
<feature type="region of interest" description="Disordered" evidence="1">
    <location>
        <begin position="240"/>
        <end position="264"/>
    </location>
</feature>
<feature type="transmembrane region" description="Helical" evidence="2">
    <location>
        <begin position="795"/>
        <end position="814"/>
    </location>
</feature>
<dbReference type="AlphaFoldDB" id="A0A1Q9DAU2"/>
<organism evidence="3 4">
    <name type="scientific">Symbiodinium microadriaticum</name>
    <name type="common">Dinoflagellate</name>
    <name type="synonym">Zooxanthella microadriatica</name>
    <dbReference type="NCBI Taxonomy" id="2951"/>
    <lineage>
        <taxon>Eukaryota</taxon>
        <taxon>Sar</taxon>
        <taxon>Alveolata</taxon>
        <taxon>Dinophyceae</taxon>
        <taxon>Suessiales</taxon>
        <taxon>Symbiodiniaceae</taxon>
        <taxon>Symbiodinium</taxon>
    </lineage>
</organism>
<keyword evidence="2" id="KW-0472">Membrane</keyword>
<reference evidence="3 4" key="1">
    <citation type="submission" date="2016-02" db="EMBL/GenBank/DDBJ databases">
        <title>Genome analysis of coral dinoflagellate symbionts highlights evolutionary adaptations to a symbiotic lifestyle.</title>
        <authorList>
            <person name="Aranda M."/>
            <person name="Li Y."/>
            <person name="Liew Y.J."/>
            <person name="Baumgarten S."/>
            <person name="Simakov O."/>
            <person name="Wilson M."/>
            <person name="Piel J."/>
            <person name="Ashoor H."/>
            <person name="Bougouffa S."/>
            <person name="Bajic V.B."/>
            <person name="Ryu T."/>
            <person name="Ravasi T."/>
            <person name="Bayer T."/>
            <person name="Micklem G."/>
            <person name="Kim H."/>
            <person name="Bhak J."/>
            <person name="Lajeunesse T.C."/>
            <person name="Voolstra C.R."/>
        </authorList>
    </citation>
    <scope>NUCLEOTIDE SEQUENCE [LARGE SCALE GENOMIC DNA]</scope>
    <source>
        <strain evidence="3 4">CCMP2467</strain>
    </source>
</reference>
<sequence length="1206" mass="137051">MSISHARNLQSTSAESVDALAYRLILCVFAIVAWMLSKRRPPKRVCRCLDMLNQALFDWIWRPAARWCRTSFQVQQIFGAITMARSAIWLRMHWRSNLAKQIGRMMPAFVREVWWPDATTNKSDALNLFLNMQLAALLRPEAQTDSAWLYCWWQRGFRYVGMARARRADQCKSGGPLSRFVEHLSLRTRQHHRDSQKFRYRKARAYAGGSFWWLPTFVGPVNQVAAMEFLEIQVHKPNANARPTADQGSSRCKGGHRKRPPKWRRRCASARPKHAAWEAHVGSRQLEKRMAPSIAAEELDMSQWSFSQAYRHMQRCHVAATAIAGPLSIYMPVFKQLLMIWAAAGNALDWSLLETTWKVPCGPVAVARLCHLVKGPQRLKRVRKLVNDALALRGLPTTRLTTIPVPIPEMVGPARRRFAETLGHVMPCQMVEWCMSRIRFSHCKIRSHKDSWTHVRDAKNLDWEVFRCTPAGTMQDALRGRAMQRVEKAWDVPRFLKNSELNLKFQQCLGKAFALVAACRGCRPPKEDLSAYRRRRDACSAEYNAHTQGMQSTSTCSLIPDDKCKKFAWRMPRDVYHFLLAYFVMLAANWQMTTMCAVSANQLVFDVVMALIPKHLVSFLGLSRRTWILPYSYATIKAKCFKTAGRAGRSCFVEGHSCVRKIISWATWPKKSCWRMVSRGLQIALERGPENWQVWNLRDAPAIVRKRLANLHVPDSRFTCGRCGCAKAPWQATVHDAGQFFECVTVTDALRAARETLQMTAERTGCFYTCVFRRKKKAGFLSPHRFRFLPRRFRCFDFQELFLVFAAAISVTYVSVGDRIVKLSTLCIGGIMSMIASAMVLCVSEHKWLQNRAEWQAAGFSASLPWSRQVAALRYVDDLLQVSAMYCAKCLTEVPGLVYEVPFNLAESGTKVTWIDLCLDLDLESPAIGMAQKPVIIQPPWAAKQGYVRSWLCPSSLFSASSLAVSAMFLPLLQLVLLVGWFLGPVMATNRIGRNGERFRPGKPSGSGRRTDERARHPEAVQRLVLDIRTDDLGRSRKRSRRNRRRSSSSESSSSSRNKKKDKQEIARLKALLAEKEAEESKRMAAQKLADAETARKREMEDFKASVLALLPKQPSQVLPPSETGVEQKAAFTAEVAQRAGYFVHEVADFTGCASWDDVETRLKDVSNTKLKEMLQRKGVAEVPSSKPAVIKAAMRSLRAEFPRVQ</sequence>
<gene>
    <name evidence="3" type="ORF">AK812_SmicGene25872</name>
</gene>
<feature type="transmembrane region" description="Helical" evidence="2">
    <location>
        <begin position="20"/>
        <end position="37"/>
    </location>
</feature>
<dbReference type="OrthoDB" id="413865at2759"/>
<dbReference type="EMBL" id="LSRX01000626">
    <property type="protein sequence ID" value="OLP92333.1"/>
    <property type="molecule type" value="Genomic_DNA"/>
</dbReference>
<dbReference type="Proteomes" id="UP000186817">
    <property type="component" value="Unassembled WGS sequence"/>
</dbReference>
<evidence type="ECO:0000256" key="2">
    <source>
        <dbReference type="SAM" id="Phobius"/>
    </source>
</evidence>
<feature type="transmembrane region" description="Helical" evidence="2">
    <location>
        <begin position="820"/>
        <end position="843"/>
    </location>
</feature>
<feature type="transmembrane region" description="Helical" evidence="2">
    <location>
        <begin position="957"/>
        <end position="983"/>
    </location>
</feature>
<protein>
    <submittedName>
        <fullName evidence="3">Uncharacterized protein</fullName>
    </submittedName>
</protein>
<comment type="caution">
    <text evidence="3">The sequence shown here is derived from an EMBL/GenBank/DDBJ whole genome shotgun (WGS) entry which is preliminary data.</text>
</comment>
<feature type="region of interest" description="Disordered" evidence="1">
    <location>
        <begin position="993"/>
        <end position="1065"/>
    </location>
</feature>
<feature type="compositionally biased region" description="Basic residues" evidence="1">
    <location>
        <begin position="253"/>
        <end position="264"/>
    </location>
</feature>
<keyword evidence="4" id="KW-1185">Reference proteome</keyword>
<proteinExistence type="predicted"/>
<keyword evidence="2" id="KW-0812">Transmembrane</keyword>
<accession>A0A1Q9DAU2</accession>
<evidence type="ECO:0000256" key="1">
    <source>
        <dbReference type="SAM" id="MobiDB-lite"/>
    </source>
</evidence>